<sequence length="602" mass="62361">MIKFLGRLFALLACLLLTTTLAAPSAYAAKPPDPIPKDIASGVPGIDKKTGEYCDLTDPDPKKRASCRPPEPGEMEGTAPEGEVSHDGKKIHAYEMKKLKKWREQNKGKYKFKERNAAFTKCLKTQAKMTFSDCARDVNGKYPPPATTPDEWAANKVKGLAKDAVGKVAETIGHGVMWFLEQFADSFDEMSRIKLADTGLTPVLSLTTGLSLLVATFLLLVQFGKVAISRRGEPLATAISGLAKWAAILSVYLFATQVALNWVDTLSTALINESMGDGGTDAGDARKAMKKQLGTMFAGLVAGAGPKSASLITPGGVAATTVAVVIVLGLLAILAIGALWLEMLLRQAGIMILVVMMPIVLAGQMADATREWWPKARNALIALILMKPMIVLTFAIGFEAMATGQGVMNVLVGLLMFTIAAFSWPILAKFMVINSVGDGNSVMSGMISTAGSSVSSMIGGYSPALSGAGTVGGGGYTKALEGDSANATQGSKAGKGFWKSGGGAMAGASGLGLGVQALAAGKDMVESAGANTAAHAGLGQGSQGGRHVVMPPRGGGSQTPEADPPVPAQRPAAPGPSSPEAGPPPQPPLVQPPRPTPPDQER</sequence>
<keyword evidence="2" id="KW-0472">Membrane</keyword>
<evidence type="ECO:0000256" key="1">
    <source>
        <dbReference type="SAM" id="MobiDB-lite"/>
    </source>
</evidence>
<feature type="region of interest" description="Disordered" evidence="1">
    <location>
        <begin position="50"/>
        <end position="87"/>
    </location>
</feature>
<feature type="transmembrane region" description="Helical" evidence="2">
    <location>
        <begin position="317"/>
        <end position="341"/>
    </location>
</feature>
<dbReference type="RefSeq" id="WP_209268648.1">
    <property type="nucleotide sequence ID" value="NZ_JAFFZN010000045.1"/>
</dbReference>
<proteinExistence type="predicted"/>
<keyword evidence="3" id="KW-0732">Signal</keyword>
<protein>
    <recommendedName>
        <fullName evidence="6">Type IV secretion system protein</fullName>
    </recommendedName>
</protein>
<feature type="compositionally biased region" description="Pro residues" evidence="1">
    <location>
        <begin position="562"/>
        <end position="602"/>
    </location>
</feature>
<feature type="transmembrane region" description="Helical" evidence="2">
    <location>
        <begin position="235"/>
        <end position="255"/>
    </location>
</feature>
<evidence type="ECO:0000256" key="3">
    <source>
        <dbReference type="SAM" id="SignalP"/>
    </source>
</evidence>
<feature type="chain" id="PRO_5047251235" description="Type IV secretion system protein" evidence="3">
    <location>
        <begin position="23"/>
        <end position="602"/>
    </location>
</feature>
<name>A0ABS3X498_9ACTN</name>
<reference evidence="4 5" key="1">
    <citation type="submission" date="2021-02" db="EMBL/GenBank/DDBJ databases">
        <title>Streptomyces spirodelae sp. nov., isolated from duckweed.</title>
        <authorList>
            <person name="Saimee Y."/>
            <person name="Duangmal K."/>
        </authorList>
    </citation>
    <scope>NUCLEOTIDE SEQUENCE [LARGE SCALE GENOMIC DNA]</scope>
    <source>
        <strain evidence="4 5">DW4-2</strain>
    </source>
</reference>
<feature type="transmembrane region" description="Helical" evidence="2">
    <location>
        <begin position="410"/>
        <end position="427"/>
    </location>
</feature>
<feature type="signal peptide" evidence="3">
    <location>
        <begin position="1"/>
        <end position="22"/>
    </location>
</feature>
<feature type="region of interest" description="Disordered" evidence="1">
    <location>
        <begin position="535"/>
        <end position="602"/>
    </location>
</feature>
<gene>
    <name evidence="4" type="ORF">JW592_31245</name>
</gene>
<comment type="caution">
    <text evidence="4">The sequence shown here is derived from an EMBL/GenBank/DDBJ whole genome shotgun (WGS) entry which is preliminary data.</text>
</comment>
<accession>A0ABS3X498</accession>
<evidence type="ECO:0000313" key="4">
    <source>
        <dbReference type="EMBL" id="MBO8189891.1"/>
    </source>
</evidence>
<keyword evidence="5" id="KW-1185">Reference proteome</keyword>
<feature type="transmembrane region" description="Helical" evidence="2">
    <location>
        <begin position="348"/>
        <end position="366"/>
    </location>
</feature>
<feature type="transmembrane region" description="Helical" evidence="2">
    <location>
        <begin position="378"/>
        <end position="398"/>
    </location>
</feature>
<feature type="transmembrane region" description="Helical" evidence="2">
    <location>
        <begin position="203"/>
        <end position="223"/>
    </location>
</feature>
<dbReference type="EMBL" id="JAFFZN010000045">
    <property type="protein sequence ID" value="MBO8189891.1"/>
    <property type="molecule type" value="Genomic_DNA"/>
</dbReference>
<organism evidence="4 5">
    <name type="scientific">Streptomyces spirodelae</name>
    <dbReference type="NCBI Taxonomy" id="2812904"/>
    <lineage>
        <taxon>Bacteria</taxon>
        <taxon>Bacillati</taxon>
        <taxon>Actinomycetota</taxon>
        <taxon>Actinomycetes</taxon>
        <taxon>Kitasatosporales</taxon>
        <taxon>Streptomycetaceae</taxon>
        <taxon>Streptomyces</taxon>
    </lineage>
</organism>
<keyword evidence="2" id="KW-0812">Transmembrane</keyword>
<evidence type="ECO:0008006" key="6">
    <source>
        <dbReference type="Google" id="ProtNLM"/>
    </source>
</evidence>
<dbReference type="Proteomes" id="UP001518976">
    <property type="component" value="Unassembled WGS sequence"/>
</dbReference>
<evidence type="ECO:0000313" key="5">
    <source>
        <dbReference type="Proteomes" id="UP001518976"/>
    </source>
</evidence>
<evidence type="ECO:0000256" key="2">
    <source>
        <dbReference type="SAM" id="Phobius"/>
    </source>
</evidence>
<keyword evidence="2" id="KW-1133">Transmembrane helix</keyword>